<dbReference type="NCBIfam" id="TIGR01636">
    <property type="entry name" value="phage_rinA"/>
    <property type="match status" value="1"/>
</dbReference>
<evidence type="ECO:0000313" key="3">
    <source>
        <dbReference type="Proteomes" id="UP000538955"/>
    </source>
</evidence>
<reference evidence="3 4" key="1">
    <citation type="submission" date="2020-04" db="EMBL/GenBank/DDBJ databases">
        <title>The Epidemiology and Molecular Characteristics of Linezolid-Resistant Staphylococcus capitis in Huashan Hospital, Shanghai.</title>
        <authorList>
            <person name="Ding L."/>
            <person name="Li P."/>
            <person name="Yang Y."/>
            <person name="Lin D."/>
            <person name="Xu X."/>
        </authorList>
    </citation>
    <scope>NUCLEOTIDE SEQUENCE [LARGE SCALE GENOMIC DNA]</scope>
    <source>
        <strain evidence="2 4">12-86</strain>
        <strain evidence="1 3">17-84</strain>
    </source>
</reference>
<dbReference type="RefSeq" id="WP_002469778.1">
    <property type="nucleotide sequence ID" value="NZ_CP086659.1"/>
</dbReference>
<gene>
    <name evidence="2" type="ORF">HHM13_09370</name>
    <name evidence="1" type="ORF">HHM24_13115</name>
</gene>
<dbReference type="AlphaFoldDB" id="A0A7X9WG62"/>
<sequence length="148" mass="17603">MNLGKTDIPKLEEYWEKYEDMKGQLVFRRYELLYQPTDTNHGGGKSNLPSSPVENEVTKLHSDLKYTNLQAIIQAIEDVYNNATKEQRLIVDYRYWEKDLTVYEWPDIAHELTKDRDDNKVISRDATLRMRNQLMRETAKRIGWVSFD</sequence>
<organism evidence="2 4">
    <name type="scientific">Staphylococcus capitis</name>
    <dbReference type="NCBI Taxonomy" id="29388"/>
    <lineage>
        <taxon>Bacteria</taxon>
        <taxon>Bacillati</taxon>
        <taxon>Bacillota</taxon>
        <taxon>Bacilli</taxon>
        <taxon>Bacillales</taxon>
        <taxon>Staphylococcaceae</taxon>
        <taxon>Staphylococcus</taxon>
    </lineage>
</organism>
<keyword evidence="3" id="KW-1185">Reference proteome</keyword>
<protein>
    <submittedName>
        <fullName evidence="2">Transcriptional regulator</fullName>
    </submittedName>
</protein>
<dbReference type="InterPro" id="IPR006523">
    <property type="entry name" value="RinA"/>
</dbReference>
<name>A0A7X9WG62_STACP</name>
<evidence type="ECO:0000313" key="4">
    <source>
        <dbReference type="Proteomes" id="UP000550736"/>
    </source>
</evidence>
<dbReference type="Proteomes" id="UP000550736">
    <property type="component" value="Unassembled WGS sequence"/>
</dbReference>
<comment type="caution">
    <text evidence="2">The sequence shown here is derived from an EMBL/GenBank/DDBJ whole genome shotgun (WGS) entry which is preliminary data.</text>
</comment>
<proteinExistence type="predicted"/>
<dbReference type="EMBL" id="JABBMI010000112">
    <property type="protein sequence ID" value="NMK55655.1"/>
    <property type="molecule type" value="Genomic_DNA"/>
</dbReference>
<evidence type="ECO:0000313" key="2">
    <source>
        <dbReference type="EMBL" id="NMK98300.1"/>
    </source>
</evidence>
<dbReference type="EMBL" id="JABBLX010000034">
    <property type="protein sequence ID" value="NMK98300.1"/>
    <property type="molecule type" value="Genomic_DNA"/>
</dbReference>
<evidence type="ECO:0000313" key="1">
    <source>
        <dbReference type="EMBL" id="NMK55655.1"/>
    </source>
</evidence>
<dbReference type="Proteomes" id="UP000538955">
    <property type="component" value="Unassembled WGS sequence"/>
</dbReference>
<accession>A0A7X9WG62</accession>